<evidence type="ECO:0000313" key="2">
    <source>
        <dbReference type="Proteomes" id="UP000315636"/>
    </source>
</evidence>
<gene>
    <name evidence="1" type="ORF">SAMN06264849_10329</name>
</gene>
<dbReference type="OrthoDB" id="2987626at2"/>
<keyword evidence="2" id="KW-1185">Reference proteome</keyword>
<reference evidence="1 2" key="1">
    <citation type="submission" date="2017-05" db="EMBL/GenBank/DDBJ databases">
        <authorList>
            <person name="Varghese N."/>
            <person name="Submissions S."/>
        </authorList>
    </citation>
    <scope>NUCLEOTIDE SEQUENCE [LARGE SCALE GENOMIC DNA]</scope>
    <source>
        <strain evidence="1 2">DSM 45474</strain>
    </source>
</reference>
<organism evidence="1 2">
    <name type="scientific">Melghirimyces algeriensis</name>
    <dbReference type="NCBI Taxonomy" id="910412"/>
    <lineage>
        <taxon>Bacteria</taxon>
        <taxon>Bacillati</taxon>
        <taxon>Bacillota</taxon>
        <taxon>Bacilli</taxon>
        <taxon>Bacillales</taxon>
        <taxon>Thermoactinomycetaceae</taxon>
        <taxon>Melghirimyces</taxon>
    </lineage>
</organism>
<dbReference type="EMBL" id="FXTI01000003">
    <property type="protein sequence ID" value="SMO52644.1"/>
    <property type="molecule type" value="Genomic_DNA"/>
</dbReference>
<name>A0A521BZS4_9BACL</name>
<protein>
    <submittedName>
        <fullName evidence="1">Uncharacterized protein</fullName>
    </submittedName>
</protein>
<sequence length="184" mass="21017">MGDSTTVSNDHWQAVLRWKQGHHVFHVLLVSMNTVLDDSMNALVQRDWSRLVSSLNRLTALYDASTSTMKYAADFSKDRYENLIRPSMMPPYLSPGFTGELNTEHKVMVDGVLNLRHCLQAELGTRKQWPADVVEAWTRLSKSQSQNRKHHALVCQKFVDDGASLLQEFYAYKQNAEQNTGEES</sequence>
<proteinExistence type="predicted"/>
<accession>A0A521BZS4</accession>
<dbReference type="AlphaFoldDB" id="A0A521BZS4"/>
<dbReference type="RefSeq" id="WP_142504808.1">
    <property type="nucleotide sequence ID" value="NZ_FXTI01000003.1"/>
</dbReference>
<evidence type="ECO:0000313" key="1">
    <source>
        <dbReference type="EMBL" id="SMO52644.1"/>
    </source>
</evidence>
<dbReference type="Proteomes" id="UP000315636">
    <property type="component" value="Unassembled WGS sequence"/>
</dbReference>